<dbReference type="Proteomes" id="UP000197424">
    <property type="component" value="Chromosome"/>
</dbReference>
<dbReference type="EMBL" id="CP022115">
    <property type="protein sequence ID" value="ASJ25137.1"/>
    <property type="molecule type" value="Genomic_DNA"/>
</dbReference>
<evidence type="ECO:0000313" key="3">
    <source>
        <dbReference type="Proteomes" id="UP000197424"/>
    </source>
</evidence>
<reference evidence="3" key="1">
    <citation type="submission" date="2017-06" db="EMBL/GenBank/DDBJ databases">
        <title>Whole genome sequence of Laribacter hongkongensis LHGZ1.</title>
        <authorList>
            <person name="Chen D."/>
            <person name="Wu H."/>
            <person name="Chen J."/>
        </authorList>
    </citation>
    <scope>NUCLEOTIDE SEQUENCE [LARGE SCALE GENOMIC DNA]</scope>
    <source>
        <strain evidence="3">LHGZ1</strain>
    </source>
</reference>
<gene>
    <name evidence="2" type="ORF">LHGZ1_2306</name>
</gene>
<dbReference type="AlphaFoldDB" id="A0A248LK56"/>
<accession>A0A248LK56</accession>
<protein>
    <submittedName>
        <fullName evidence="2">Uncharacterized protein</fullName>
    </submittedName>
</protein>
<evidence type="ECO:0000256" key="1">
    <source>
        <dbReference type="SAM" id="MobiDB-lite"/>
    </source>
</evidence>
<proteinExistence type="predicted"/>
<sequence length="38" mass="3693">MCFHEKQSGSSTAAPRGGGNSAPPVTGRGRSMAQGCGG</sequence>
<evidence type="ECO:0000313" key="2">
    <source>
        <dbReference type="EMBL" id="ASJ25137.1"/>
    </source>
</evidence>
<organism evidence="2 3">
    <name type="scientific">Laribacter hongkongensis</name>
    <dbReference type="NCBI Taxonomy" id="168471"/>
    <lineage>
        <taxon>Bacteria</taxon>
        <taxon>Pseudomonadati</taxon>
        <taxon>Pseudomonadota</taxon>
        <taxon>Betaproteobacteria</taxon>
        <taxon>Neisseriales</taxon>
        <taxon>Aquaspirillaceae</taxon>
        <taxon>Laribacter</taxon>
    </lineage>
</organism>
<feature type="region of interest" description="Disordered" evidence="1">
    <location>
        <begin position="1"/>
        <end position="38"/>
    </location>
</feature>
<name>A0A248LK56_9NEIS</name>